<dbReference type="Proteomes" id="UP000621492">
    <property type="component" value="Unassembled WGS sequence"/>
</dbReference>
<dbReference type="RefSeq" id="WP_088049981.1">
    <property type="nucleotide sequence ID" value="NZ_BMJD01000034.1"/>
</dbReference>
<evidence type="ECO:0000313" key="1">
    <source>
        <dbReference type="EMBL" id="GGB53529.1"/>
    </source>
</evidence>
<evidence type="ECO:0008006" key="3">
    <source>
        <dbReference type="Google" id="ProtNLM"/>
    </source>
</evidence>
<organism evidence="1 2">
    <name type="scientific">Lentibacillus populi</name>
    <dbReference type="NCBI Taxonomy" id="1827502"/>
    <lineage>
        <taxon>Bacteria</taxon>
        <taxon>Bacillati</taxon>
        <taxon>Bacillota</taxon>
        <taxon>Bacilli</taxon>
        <taxon>Bacillales</taxon>
        <taxon>Bacillaceae</taxon>
        <taxon>Lentibacillus</taxon>
    </lineage>
</organism>
<dbReference type="EMBL" id="BMJD01000034">
    <property type="protein sequence ID" value="GGB53529.1"/>
    <property type="molecule type" value="Genomic_DNA"/>
</dbReference>
<name>A0A9W5U0H4_9BACI</name>
<evidence type="ECO:0000313" key="2">
    <source>
        <dbReference type="Proteomes" id="UP000621492"/>
    </source>
</evidence>
<accession>A0A9W5U0H4</accession>
<proteinExistence type="predicted"/>
<gene>
    <name evidence="1" type="primary">ywpF</name>
    <name evidence="1" type="ORF">GCM10011409_33930</name>
</gene>
<dbReference type="Pfam" id="PF14183">
    <property type="entry name" value="YwpF"/>
    <property type="match status" value="1"/>
</dbReference>
<keyword evidence="2" id="KW-1185">Reference proteome</keyword>
<reference evidence="1" key="1">
    <citation type="journal article" date="2014" name="Int. J. Syst. Evol. Microbiol.">
        <title>Complete genome sequence of Corynebacterium casei LMG S-19264T (=DSM 44701T), isolated from a smear-ripened cheese.</title>
        <authorList>
            <consortium name="US DOE Joint Genome Institute (JGI-PGF)"/>
            <person name="Walter F."/>
            <person name="Albersmeier A."/>
            <person name="Kalinowski J."/>
            <person name="Ruckert C."/>
        </authorList>
    </citation>
    <scope>NUCLEOTIDE SEQUENCE</scope>
    <source>
        <strain evidence="1">CGMCC 1.15454</strain>
    </source>
</reference>
<comment type="caution">
    <text evidence="1">The sequence shown here is derived from an EMBL/GenBank/DDBJ whole genome shotgun (WGS) entry which is preliminary data.</text>
</comment>
<dbReference type="InterPro" id="IPR025573">
    <property type="entry name" value="YwpF"/>
</dbReference>
<protein>
    <recommendedName>
        <fullName evidence="3">YwpF-like protein</fullName>
    </recommendedName>
</protein>
<dbReference type="AlphaFoldDB" id="A0A9W5U0H4"/>
<sequence>MKTFKLKKLEILESVEEDIIQHEIPLLDGLVINREDDLNRWVIEAYLDHTYQTFFEGLQENKDQIMIQVKITKESNAPATFITSIIGINLIGEHINVLFMGTIVDRQKGIIKDMLQELVEEGYQGESLINKFKELI</sequence>
<reference evidence="1" key="2">
    <citation type="submission" date="2020-09" db="EMBL/GenBank/DDBJ databases">
        <authorList>
            <person name="Sun Q."/>
            <person name="Zhou Y."/>
        </authorList>
    </citation>
    <scope>NUCLEOTIDE SEQUENCE</scope>
    <source>
        <strain evidence="1">CGMCC 1.15454</strain>
    </source>
</reference>